<keyword evidence="2" id="KW-0238">DNA-binding</keyword>
<accession>A0ABU7X507</accession>
<evidence type="ECO:0000256" key="1">
    <source>
        <dbReference type="ARBA" id="ARBA00023015"/>
    </source>
</evidence>
<dbReference type="Pfam" id="PF12833">
    <property type="entry name" value="HTH_18"/>
    <property type="match status" value="1"/>
</dbReference>
<name>A0ABU7X507_9ACTN</name>
<keyword evidence="3" id="KW-0804">Transcription</keyword>
<sequence length="395" mass="41688">MTGPTIAVHHVRAVLSGARRAGVDTVPLLQAARISPLLLGDERARISADRFARLVKEVQRATGDEFLGLGPLPSRRGTFAMMGLACLGCPDLGTALERAVRFYGLFPGGPEMAVTVGGEGGAGACSDGSGYGAASRAGYGTGSAAGTGSGYGAVSGLGAASATAEFSIRTDLRPYPEATFLAESVMIIWHRLSSWLIGRRIPLRHARFAHPAPAHAHEYELLFGCAVRFGSPRTAAAFDARWLAAPVVRDEAALTAMLRRAPADLLSRREYGTTVTERVRRTLVLALRAAGPARLPEAAEVAARLAVSPATLRRRLQEEGTSYRRLKDAVRRDAAISSLAAGREPIAELAARLGFSEDTAFHRAFRRWTGTTPGAYRLRPRAAGGAAGAPPGQQS</sequence>
<dbReference type="InterPro" id="IPR032687">
    <property type="entry name" value="AraC-type_N"/>
</dbReference>
<protein>
    <submittedName>
        <fullName evidence="6">AraC family transcriptional regulator</fullName>
    </submittedName>
</protein>
<dbReference type="PROSITE" id="PS01124">
    <property type="entry name" value="HTH_ARAC_FAMILY_2"/>
    <property type="match status" value="1"/>
</dbReference>
<evidence type="ECO:0000313" key="7">
    <source>
        <dbReference type="Proteomes" id="UP001348265"/>
    </source>
</evidence>
<comment type="caution">
    <text evidence="6">The sequence shown here is derived from an EMBL/GenBank/DDBJ whole genome shotgun (WGS) entry which is preliminary data.</text>
</comment>
<dbReference type="PANTHER" id="PTHR47894:SF1">
    <property type="entry name" value="HTH-TYPE TRANSCRIPTIONAL REGULATOR VQSM"/>
    <property type="match status" value="1"/>
</dbReference>
<dbReference type="Pfam" id="PF12625">
    <property type="entry name" value="Arabinose_bd"/>
    <property type="match status" value="2"/>
</dbReference>
<dbReference type="InterPro" id="IPR020449">
    <property type="entry name" value="Tscrpt_reg_AraC-type_HTH"/>
</dbReference>
<dbReference type="Proteomes" id="UP001348265">
    <property type="component" value="Unassembled WGS sequence"/>
</dbReference>
<keyword evidence="7" id="KW-1185">Reference proteome</keyword>
<dbReference type="InterPro" id="IPR018060">
    <property type="entry name" value="HTH_AraC"/>
</dbReference>
<dbReference type="RefSeq" id="WP_331789777.1">
    <property type="nucleotide sequence ID" value="NZ_JAVFKM010000033.1"/>
</dbReference>
<dbReference type="Gene3D" id="1.10.10.60">
    <property type="entry name" value="Homeodomain-like"/>
    <property type="match status" value="1"/>
</dbReference>
<evidence type="ECO:0000313" key="6">
    <source>
        <dbReference type="EMBL" id="MEF3118845.1"/>
    </source>
</evidence>
<reference evidence="6 7" key="1">
    <citation type="submission" date="2023-08" db="EMBL/GenBank/DDBJ databases">
        <authorList>
            <person name="Sharma P."/>
            <person name="Verma V."/>
            <person name="Mohan M.K."/>
            <person name="Dubey A.K."/>
        </authorList>
    </citation>
    <scope>NUCLEOTIDE SEQUENCE [LARGE SCALE GENOMIC DNA]</scope>
    <source>
        <strain evidence="6 7">ADP4</strain>
    </source>
</reference>
<gene>
    <name evidence="6" type="ORF">RB636_37420</name>
</gene>
<feature type="region of interest" description="Disordered" evidence="4">
    <location>
        <begin position="376"/>
        <end position="395"/>
    </location>
</feature>
<evidence type="ECO:0000256" key="3">
    <source>
        <dbReference type="ARBA" id="ARBA00023163"/>
    </source>
</evidence>
<keyword evidence="1" id="KW-0805">Transcription regulation</keyword>
<dbReference type="InterPro" id="IPR009057">
    <property type="entry name" value="Homeodomain-like_sf"/>
</dbReference>
<dbReference type="PRINTS" id="PR00032">
    <property type="entry name" value="HTHARAC"/>
</dbReference>
<dbReference type="SMART" id="SM00342">
    <property type="entry name" value="HTH_ARAC"/>
    <property type="match status" value="1"/>
</dbReference>
<dbReference type="PANTHER" id="PTHR47894">
    <property type="entry name" value="HTH-TYPE TRANSCRIPTIONAL REGULATOR GADX"/>
    <property type="match status" value="1"/>
</dbReference>
<proteinExistence type="predicted"/>
<dbReference type="SUPFAM" id="SSF46689">
    <property type="entry name" value="Homeodomain-like"/>
    <property type="match status" value="1"/>
</dbReference>
<evidence type="ECO:0000256" key="4">
    <source>
        <dbReference type="SAM" id="MobiDB-lite"/>
    </source>
</evidence>
<evidence type="ECO:0000256" key="2">
    <source>
        <dbReference type="ARBA" id="ARBA00023125"/>
    </source>
</evidence>
<organism evidence="6 7">
    <name type="scientific">Streptomyces chrestomyceticus</name>
    <dbReference type="NCBI Taxonomy" id="68185"/>
    <lineage>
        <taxon>Bacteria</taxon>
        <taxon>Bacillati</taxon>
        <taxon>Actinomycetota</taxon>
        <taxon>Actinomycetes</taxon>
        <taxon>Kitasatosporales</taxon>
        <taxon>Streptomycetaceae</taxon>
        <taxon>Streptomyces</taxon>
    </lineage>
</organism>
<dbReference type="EMBL" id="JAVFKM010000033">
    <property type="protein sequence ID" value="MEF3118845.1"/>
    <property type="molecule type" value="Genomic_DNA"/>
</dbReference>
<feature type="domain" description="HTH araC/xylS-type" evidence="5">
    <location>
        <begin position="277"/>
        <end position="379"/>
    </location>
</feature>
<evidence type="ECO:0000259" key="5">
    <source>
        <dbReference type="PROSITE" id="PS01124"/>
    </source>
</evidence>